<sequence length="252" mass="30406">MVPLPGLTPEKYKVLCFRLVNKNPRTQNSVEESKSFFMMTDVRFTYNDLQENFEDLGNKDHDDMSDKYDIENEEKEEEDDLSSLANGEIHIVDIANYTLRHLASMSLMVMRTYMNYLQEAYPVRLKAMHIINCPTHLNHMVAITKPFIREEVFNMIHFHIQGFETLYEHVPRNMLPMDYGGKAKSLADITTQWWEIVNKNRAYIMNPKFWKVHKTEEVRSRWSWWKNRAYIMNPKFWKVHKTEEVRSRWSWW</sequence>
<dbReference type="AlphaFoldDB" id="A0A1I8NS42"/>
<dbReference type="SMART" id="SM00516">
    <property type="entry name" value="SEC14"/>
    <property type="match status" value="1"/>
</dbReference>
<evidence type="ECO:0000313" key="2">
    <source>
        <dbReference type="EnsemblMetazoa" id="SCAU001554-PA"/>
    </source>
</evidence>
<feature type="domain" description="CRAL-TRIO" evidence="1">
    <location>
        <begin position="91"/>
        <end position="187"/>
    </location>
</feature>
<dbReference type="InterPro" id="IPR036865">
    <property type="entry name" value="CRAL-TRIO_dom_sf"/>
</dbReference>
<dbReference type="PROSITE" id="PS50191">
    <property type="entry name" value="CRAL_TRIO"/>
    <property type="match status" value="1"/>
</dbReference>
<evidence type="ECO:0000259" key="1">
    <source>
        <dbReference type="PROSITE" id="PS50191"/>
    </source>
</evidence>
<dbReference type="EnsemblMetazoa" id="SCAU001554-RA">
    <property type="protein sequence ID" value="SCAU001554-PA"/>
    <property type="gene ID" value="SCAU001554"/>
</dbReference>
<dbReference type="Gene3D" id="1.20.5.1200">
    <property type="entry name" value="Alpha-tocopherol transfer"/>
    <property type="match status" value="1"/>
</dbReference>
<dbReference type="PANTHER" id="PTHR10174:SF222">
    <property type="entry name" value="GH10083P-RELATED"/>
    <property type="match status" value="1"/>
</dbReference>
<name>A0A1I8NS42_STOCA</name>
<reference evidence="2" key="1">
    <citation type="submission" date="2020-05" db="UniProtKB">
        <authorList>
            <consortium name="EnsemblMetazoa"/>
        </authorList>
    </citation>
    <scope>IDENTIFICATION</scope>
    <source>
        <strain evidence="2">USDA</strain>
    </source>
</reference>
<evidence type="ECO:0000313" key="3">
    <source>
        <dbReference type="Proteomes" id="UP000095300"/>
    </source>
</evidence>
<organism evidence="2 3">
    <name type="scientific">Stomoxys calcitrans</name>
    <name type="common">Stable fly</name>
    <name type="synonym">Conops calcitrans</name>
    <dbReference type="NCBI Taxonomy" id="35570"/>
    <lineage>
        <taxon>Eukaryota</taxon>
        <taxon>Metazoa</taxon>
        <taxon>Ecdysozoa</taxon>
        <taxon>Arthropoda</taxon>
        <taxon>Hexapoda</taxon>
        <taxon>Insecta</taxon>
        <taxon>Pterygota</taxon>
        <taxon>Neoptera</taxon>
        <taxon>Endopterygota</taxon>
        <taxon>Diptera</taxon>
        <taxon>Brachycera</taxon>
        <taxon>Muscomorpha</taxon>
        <taxon>Muscoidea</taxon>
        <taxon>Muscidae</taxon>
        <taxon>Stomoxys</taxon>
    </lineage>
</organism>
<dbReference type="STRING" id="35570.A0A1I8NS42"/>
<accession>A0A1I8NS42</accession>
<dbReference type="InterPro" id="IPR001251">
    <property type="entry name" value="CRAL-TRIO_dom"/>
</dbReference>
<protein>
    <submittedName>
        <fullName evidence="2">CRAL-TRIO domain-containing protein</fullName>
    </submittedName>
</protein>
<dbReference type="GO" id="GO:0016020">
    <property type="term" value="C:membrane"/>
    <property type="evidence" value="ECO:0007669"/>
    <property type="project" value="TreeGrafter"/>
</dbReference>
<dbReference type="CDD" id="cd00170">
    <property type="entry name" value="SEC14"/>
    <property type="match status" value="1"/>
</dbReference>
<keyword evidence="3" id="KW-1185">Reference proteome</keyword>
<dbReference type="VEuPathDB" id="VectorBase:SCAU001554"/>
<dbReference type="Pfam" id="PF00650">
    <property type="entry name" value="CRAL_TRIO"/>
    <property type="match status" value="1"/>
</dbReference>
<dbReference type="Gene3D" id="3.40.525.10">
    <property type="entry name" value="CRAL-TRIO lipid binding domain"/>
    <property type="match status" value="1"/>
</dbReference>
<dbReference type="SUPFAM" id="SSF52087">
    <property type="entry name" value="CRAL/TRIO domain"/>
    <property type="match status" value="1"/>
</dbReference>
<dbReference type="GO" id="GO:1902936">
    <property type="term" value="F:phosphatidylinositol bisphosphate binding"/>
    <property type="evidence" value="ECO:0007669"/>
    <property type="project" value="TreeGrafter"/>
</dbReference>
<dbReference type="Proteomes" id="UP000095300">
    <property type="component" value="Unassembled WGS sequence"/>
</dbReference>
<dbReference type="PANTHER" id="PTHR10174">
    <property type="entry name" value="ALPHA-TOCOPHEROL TRANSFER PROTEIN-RELATED"/>
    <property type="match status" value="1"/>
</dbReference>
<proteinExistence type="predicted"/>
<dbReference type="PRINTS" id="PR00180">
    <property type="entry name" value="CRETINALDHBP"/>
</dbReference>